<dbReference type="KEGG" id="cci:CC1G_12469"/>
<feature type="compositionally biased region" description="Basic and acidic residues" evidence="1">
    <location>
        <begin position="142"/>
        <end position="151"/>
    </location>
</feature>
<protein>
    <submittedName>
        <fullName evidence="2">Uncharacterized protein</fullName>
    </submittedName>
</protein>
<feature type="compositionally biased region" description="Low complexity" evidence="1">
    <location>
        <begin position="123"/>
        <end position="135"/>
    </location>
</feature>
<feature type="region of interest" description="Disordered" evidence="1">
    <location>
        <begin position="771"/>
        <end position="795"/>
    </location>
</feature>
<accession>A8P3M5</accession>
<feature type="region of interest" description="Disordered" evidence="1">
    <location>
        <begin position="33"/>
        <end position="160"/>
    </location>
</feature>
<dbReference type="EMBL" id="AACS02000004">
    <property type="protein sequence ID" value="EAU83246.2"/>
    <property type="molecule type" value="Genomic_DNA"/>
</dbReference>
<feature type="compositionally biased region" description="Polar residues" evidence="1">
    <location>
        <begin position="88"/>
        <end position="99"/>
    </location>
</feature>
<evidence type="ECO:0000313" key="2">
    <source>
        <dbReference type="EMBL" id="EAU83246.2"/>
    </source>
</evidence>
<name>A8P3M5_COPC7</name>
<dbReference type="HOGENOM" id="CLU_009122_0_0_1"/>
<sequence>MPESPRKQKCPICEKLFKSLVKHVPTCRRKLEARLQDEQLDRELKRADEKRREQQGTPVKVRTLKPWEDRPIGKKRRRHSNLGPSDMPQETSTATSGPEQLNPEPAQEFPVAMGAGHDPTQHLSSQAPLPTSLPSSQPPSTPHHDDIRTEYHPSSGRPARHDAFENYRRQHRSKASPPSSKHPPHYPFATEADFEFGELALRCCLNQKQINAFLSLFHRCMQGEDKLTIHTYEDLSRYWREASHLLTPIKCDVIPATYKNEQQDFTLYSRSLWDWALDLVQNEELSPFFEWDAQRLFKYDEQRSRWVRFINEPWTADSFYDVQSSLPKEGKPLAFLLYADKTELSSFGGEKGYPVYARLANLPIDIRNGSESTLGGGRVVGWLPVPKDSSKKKGSKKDYADWKRVVWHDSFRKLLDSIRGHAKNGCWVRCGDGIERFLFPCIIILSADYEEQCTMANIRGAGSLSPCPICLVKVEDMLELTKSNTERDVSLTESMVSEALTKGLTAQDEFLKPDGLRPVKNAFAEMANANPFRALSFDRLHSYNNGLGAKHLWVALLKHTEDNYGAEKLNELEERASTFPSWQGLNRFKKVLSTKYQDGNKNEDLMKVALFISFNIFPARDRAGNELLKCIRHFLNLDTLASFTNHTEDTIQEISDELGRFEGALKASLPLGSEGKYISLTPESTKSWTFPKVHAHTHLPRDIYLKGVTRNYNTKPNEGMHPILKDFYLFMTNFKNFEGKILELEHWCYTAAHIRSKIDVHYGRSNLINTDSDVDSDVEGDKSQGQPDATGGGPADVVVIDGGGLMHRKKKESTPSIFGNIGLGSPEKPISLERFCSERRQDSRFKEFRPLLEHYLSAAIQNGEIPATFSLNNTTLIHEFCFIRTFYECRVTWEMAVNLLRCNPDYQHHARYDAALLNTDEYIGNFARLVSVFTINVPELQRPLPLAFLEIYDGPVTSAQRRRDSELGLFRVCRKPRSGGHFAVVSASLITRGALLVPAFGEKEENYLVFDVSDGDMFLRVKDFIARTR</sequence>
<dbReference type="Pfam" id="PF18759">
    <property type="entry name" value="Plavaka"/>
    <property type="match status" value="1"/>
</dbReference>
<evidence type="ECO:0000256" key="1">
    <source>
        <dbReference type="SAM" id="MobiDB-lite"/>
    </source>
</evidence>
<keyword evidence="3" id="KW-1185">Reference proteome</keyword>
<feature type="compositionally biased region" description="Basic and acidic residues" evidence="1">
    <location>
        <begin position="33"/>
        <end position="54"/>
    </location>
</feature>
<organism evidence="2 3">
    <name type="scientific">Coprinopsis cinerea (strain Okayama-7 / 130 / ATCC MYA-4618 / FGSC 9003)</name>
    <name type="common">Inky cap fungus</name>
    <name type="synonym">Hormographiella aspergillata</name>
    <dbReference type="NCBI Taxonomy" id="240176"/>
    <lineage>
        <taxon>Eukaryota</taxon>
        <taxon>Fungi</taxon>
        <taxon>Dikarya</taxon>
        <taxon>Basidiomycota</taxon>
        <taxon>Agaricomycotina</taxon>
        <taxon>Agaricomycetes</taxon>
        <taxon>Agaricomycetidae</taxon>
        <taxon>Agaricales</taxon>
        <taxon>Agaricineae</taxon>
        <taxon>Psathyrellaceae</taxon>
        <taxon>Coprinopsis</taxon>
    </lineage>
</organism>
<dbReference type="InParanoid" id="A8P3M5"/>
<dbReference type="OrthoDB" id="3239511at2759"/>
<dbReference type="AlphaFoldDB" id="A8P3M5"/>
<dbReference type="OMA" id="PGNEREG"/>
<evidence type="ECO:0000313" key="3">
    <source>
        <dbReference type="Proteomes" id="UP000001861"/>
    </source>
</evidence>
<reference evidence="2 3" key="1">
    <citation type="journal article" date="2010" name="Proc. Natl. Acad. Sci. U.S.A.">
        <title>Insights into evolution of multicellular fungi from the assembled chromosomes of the mushroom Coprinopsis cinerea (Coprinus cinereus).</title>
        <authorList>
            <person name="Stajich J.E."/>
            <person name="Wilke S.K."/>
            <person name="Ahren D."/>
            <person name="Au C.H."/>
            <person name="Birren B.W."/>
            <person name="Borodovsky M."/>
            <person name="Burns C."/>
            <person name="Canback B."/>
            <person name="Casselton L.A."/>
            <person name="Cheng C.K."/>
            <person name="Deng J."/>
            <person name="Dietrich F.S."/>
            <person name="Fargo D.C."/>
            <person name="Farman M.L."/>
            <person name="Gathman A.C."/>
            <person name="Goldberg J."/>
            <person name="Guigo R."/>
            <person name="Hoegger P.J."/>
            <person name="Hooker J.B."/>
            <person name="Huggins A."/>
            <person name="James T.Y."/>
            <person name="Kamada T."/>
            <person name="Kilaru S."/>
            <person name="Kodira C."/>
            <person name="Kues U."/>
            <person name="Kupfer D."/>
            <person name="Kwan H.S."/>
            <person name="Lomsadze A."/>
            <person name="Li W."/>
            <person name="Lilly W.W."/>
            <person name="Ma L.J."/>
            <person name="Mackey A.J."/>
            <person name="Manning G."/>
            <person name="Martin F."/>
            <person name="Muraguchi H."/>
            <person name="Natvig D.O."/>
            <person name="Palmerini H."/>
            <person name="Ramesh M.A."/>
            <person name="Rehmeyer C.J."/>
            <person name="Roe B.A."/>
            <person name="Shenoy N."/>
            <person name="Stanke M."/>
            <person name="Ter-Hovhannisyan V."/>
            <person name="Tunlid A."/>
            <person name="Velagapudi R."/>
            <person name="Vision T.J."/>
            <person name="Zeng Q."/>
            <person name="Zolan M.E."/>
            <person name="Pukkila P.J."/>
        </authorList>
    </citation>
    <scope>NUCLEOTIDE SEQUENCE [LARGE SCALE GENOMIC DNA]</scope>
    <source>
        <strain evidence="3">Okayama-7 / 130 / ATCC MYA-4618 / FGSC 9003</strain>
    </source>
</reference>
<dbReference type="RefSeq" id="XP_001838576.2">
    <property type="nucleotide sequence ID" value="XM_001838524.2"/>
</dbReference>
<comment type="caution">
    <text evidence="2">The sequence shown here is derived from an EMBL/GenBank/DDBJ whole genome shotgun (WGS) entry which is preliminary data.</text>
</comment>
<dbReference type="GeneID" id="6015167"/>
<proteinExistence type="predicted"/>
<dbReference type="Proteomes" id="UP000001861">
    <property type="component" value="Unassembled WGS sequence"/>
</dbReference>
<dbReference type="InterPro" id="IPR041078">
    <property type="entry name" value="Plavaka"/>
</dbReference>
<dbReference type="VEuPathDB" id="FungiDB:CC1G_12469"/>
<dbReference type="eggNOG" id="ENOG502SIW4">
    <property type="taxonomic scope" value="Eukaryota"/>
</dbReference>
<gene>
    <name evidence="2" type="ORF">CC1G_12469</name>
</gene>